<sequence>MVFPRKNFKTHMLYGAPPGTLGLAAHSGWMNADLFVDVMKDFVKNTSSSKDNPSLLILHNHESHLSIQALDLAKNSGVTVLTLPPHTTAKLQPLDVGLSAPFKSFYNAAVDSWLLRNPGQMLTIYHVAECVGQAYLKAMTPINITYAFRKCGIHPFNDLIFTDDNSEIISSLYDAQENPLKHDLNCSVIDTAPQKPLYVTSIATSDTAATLQKYSNELDTPSTSRGRGAFISSSMFRPPIKAGSRKIKKRRKLGKSMIATDTPEKNQIENKKKTCTKNVKKRDIFKEKKTTTIDCDSTSTTDEEILVASGSSSAGEDFISEEEEEMILTENFVPLLREPKESEKNDIKYILPKPKVDGGSRRQVTFKFPVNISLLKFTY</sequence>
<keyword evidence="3" id="KW-1185">Reference proteome</keyword>
<evidence type="ECO:0000313" key="2">
    <source>
        <dbReference type="EMBL" id="CAH2085819.1"/>
    </source>
</evidence>
<name>A0AAU9TDX2_EUPED</name>
<dbReference type="GO" id="GO:0003677">
    <property type="term" value="F:DNA binding"/>
    <property type="evidence" value="ECO:0007669"/>
    <property type="project" value="TreeGrafter"/>
</dbReference>
<comment type="caution">
    <text evidence="2">The sequence shown here is derived from an EMBL/GenBank/DDBJ whole genome shotgun (WGS) entry which is preliminary data.</text>
</comment>
<dbReference type="Proteomes" id="UP001153954">
    <property type="component" value="Unassembled WGS sequence"/>
</dbReference>
<dbReference type="InterPro" id="IPR050863">
    <property type="entry name" value="CenT-Element_Derived"/>
</dbReference>
<organism evidence="2 3">
    <name type="scientific">Euphydryas editha</name>
    <name type="common">Edith's checkerspot</name>
    <dbReference type="NCBI Taxonomy" id="104508"/>
    <lineage>
        <taxon>Eukaryota</taxon>
        <taxon>Metazoa</taxon>
        <taxon>Ecdysozoa</taxon>
        <taxon>Arthropoda</taxon>
        <taxon>Hexapoda</taxon>
        <taxon>Insecta</taxon>
        <taxon>Pterygota</taxon>
        <taxon>Neoptera</taxon>
        <taxon>Endopterygota</taxon>
        <taxon>Lepidoptera</taxon>
        <taxon>Glossata</taxon>
        <taxon>Ditrysia</taxon>
        <taxon>Papilionoidea</taxon>
        <taxon>Nymphalidae</taxon>
        <taxon>Nymphalinae</taxon>
        <taxon>Euphydryas</taxon>
    </lineage>
</organism>
<dbReference type="GO" id="GO:0005634">
    <property type="term" value="C:nucleus"/>
    <property type="evidence" value="ECO:0007669"/>
    <property type="project" value="TreeGrafter"/>
</dbReference>
<evidence type="ECO:0000259" key="1">
    <source>
        <dbReference type="Pfam" id="PF03184"/>
    </source>
</evidence>
<dbReference type="PANTHER" id="PTHR19303">
    <property type="entry name" value="TRANSPOSON"/>
    <property type="match status" value="1"/>
</dbReference>
<evidence type="ECO:0000313" key="3">
    <source>
        <dbReference type="Proteomes" id="UP001153954"/>
    </source>
</evidence>
<dbReference type="PANTHER" id="PTHR19303:SF71">
    <property type="entry name" value="ZINC FINGER PHD-TYPE DOMAIN-CONTAINING PROTEIN"/>
    <property type="match status" value="1"/>
</dbReference>
<gene>
    <name evidence="2" type="ORF">EEDITHA_LOCUS2259</name>
</gene>
<accession>A0AAU9TDX2</accession>
<protein>
    <recommendedName>
        <fullName evidence="1">DDE-1 domain-containing protein</fullName>
    </recommendedName>
</protein>
<reference evidence="2" key="1">
    <citation type="submission" date="2022-03" db="EMBL/GenBank/DDBJ databases">
        <authorList>
            <person name="Tunstrom K."/>
        </authorList>
    </citation>
    <scope>NUCLEOTIDE SEQUENCE</scope>
</reference>
<dbReference type="InterPro" id="IPR004875">
    <property type="entry name" value="DDE_SF_endonuclease_dom"/>
</dbReference>
<dbReference type="AlphaFoldDB" id="A0AAU9TDX2"/>
<feature type="domain" description="DDE-1" evidence="1">
    <location>
        <begin position="26"/>
        <end position="145"/>
    </location>
</feature>
<proteinExistence type="predicted"/>
<dbReference type="Pfam" id="PF03184">
    <property type="entry name" value="DDE_1"/>
    <property type="match status" value="1"/>
</dbReference>
<dbReference type="EMBL" id="CAKOGL010000004">
    <property type="protein sequence ID" value="CAH2085819.1"/>
    <property type="molecule type" value="Genomic_DNA"/>
</dbReference>